<evidence type="ECO:0000256" key="1">
    <source>
        <dbReference type="SAM" id="MobiDB-lite"/>
    </source>
</evidence>
<evidence type="ECO:0000313" key="3">
    <source>
        <dbReference type="Proteomes" id="UP000198406"/>
    </source>
</evidence>
<accession>A0A1Z5JGR7</accession>
<dbReference type="EMBL" id="BDSP01000060">
    <property type="protein sequence ID" value="GAX13082.1"/>
    <property type="molecule type" value="Genomic_DNA"/>
</dbReference>
<proteinExistence type="predicted"/>
<keyword evidence="3" id="KW-1185">Reference proteome</keyword>
<dbReference type="InParanoid" id="A0A1Z5JGR7"/>
<comment type="caution">
    <text evidence="2">The sequence shown here is derived from an EMBL/GenBank/DDBJ whole genome shotgun (WGS) entry which is preliminary data.</text>
</comment>
<organism evidence="2 3">
    <name type="scientific">Fistulifera solaris</name>
    <name type="common">Oleaginous diatom</name>
    <dbReference type="NCBI Taxonomy" id="1519565"/>
    <lineage>
        <taxon>Eukaryota</taxon>
        <taxon>Sar</taxon>
        <taxon>Stramenopiles</taxon>
        <taxon>Ochrophyta</taxon>
        <taxon>Bacillariophyta</taxon>
        <taxon>Bacillariophyceae</taxon>
        <taxon>Bacillariophycidae</taxon>
        <taxon>Naviculales</taxon>
        <taxon>Naviculaceae</taxon>
        <taxon>Fistulifera</taxon>
    </lineage>
</organism>
<feature type="region of interest" description="Disordered" evidence="1">
    <location>
        <begin position="148"/>
        <end position="193"/>
    </location>
</feature>
<gene>
    <name evidence="2" type="ORF">FisN_2Hh590</name>
</gene>
<dbReference type="OrthoDB" id="49105at2759"/>
<reference evidence="2 3" key="1">
    <citation type="journal article" date="2015" name="Plant Cell">
        <title>Oil accumulation by the oleaginous diatom Fistulifera solaris as revealed by the genome and transcriptome.</title>
        <authorList>
            <person name="Tanaka T."/>
            <person name="Maeda Y."/>
            <person name="Veluchamy A."/>
            <person name="Tanaka M."/>
            <person name="Abida H."/>
            <person name="Marechal E."/>
            <person name="Bowler C."/>
            <person name="Muto M."/>
            <person name="Sunaga Y."/>
            <person name="Tanaka M."/>
            <person name="Yoshino T."/>
            <person name="Taniguchi T."/>
            <person name="Fukuda Y."/>
            <person name="Nemoto M."/>
            <person name="Matsumoto M."/>
            <person name="Wong P.S."/>
            <person name="Aburatani S."/>
            <person name="Fujibuchi W."/>
        </authorList>
    </citation>
    <scope>NUCLEOTIDE SEQUENCE [LARGE SCALE GENOMIC DNA]</scope>
    <source>
        <strain evidence="2 3">JPCC DA0580</strain>
    </source>
</reference>
<protein>
    <submittedName>
        <fullName evidence="2">Uncharacterized protein</fullName>
    </submittedName>
</protein>
<dbReference type="AlphaFoldDB" id="A0A1Z5JGR7"/>
<dbReference type="Proteomes" id="UP000198406">
    <property type="component" value="Unassembled WGS sequence"/>
</dbReference>
<sequence>MERIKRIRPKRETTADSFESLADALNDLDMEDFEFSDNSETSADILEAITLANERIGGRVRFGSVRVQTHKVVLGDNPSCTKGAPMTLAWNPVLSDRFSSVEEFEDLRGAPATPRRVSAKTREGWLRTNGHSRASLIRATNEIIEIKHQRRETAGQRRPSNFERASATPPRRPQRTGSLDEPPLEQPTVQRVE</sequence>
<evidence type="ECO:0000313" key="2">
    <source>
        <dbReference type="EMBL" id="GAX13082.1"/>
    </source>
</evidence>
<name>A0A1Z5JGR7_FISSO</name>